<dbReference type="PANTHER" id="PTHR42718">
    <property type="entry name" value="MAJOR FACILITATOR SUPERFAMILY MULTIDRUG TRANSPORTER MFSC"/>
    <property type="match status" value="1"/>
</dbReference>
<evidence type="ECO:0000256" key="1">
    <source>
        <dbReference type="ARBA" id="ARBA00004651"/>
    </source>
</evidence>
<evidence type="ECO:0000259" key="9">
    <source>
        <dbReference type="PROSITE" id="PS50850"/>
    </source>
</evidence>
<feature type="transmembrane region" description="Helical" evidence="8">
    <location>
        <begin position="501"/>
        <end position="519"/>
    </location>
</feature>
<evidence type="ECO:0000313" key="10">
    <source>
        <dbReference type="EMBL" id="ASG24952.1"/>
    </source>
</evidence>
<dbReference type="NCBIfam" id="TIGR00711">
    <property type="entry name" value="efflux_EmrB"/>
    <property type="match status" value="1"/>
</dbReference>
<accession>A0A248K1Y9</accession>
<evidence type="ECO:0000256" key="2">
    <source>
        <dbReference type="ARBA" id="ARBA00008537"/>
    </source>
</evidence>
<dbReference type="CDD" id="cd17503">
    <property type="entry name" value="MFS_LmrB_MDR_like"/>
    <property type="match status" value="1"/>
</dbReference>
<feature type="transmembrane region" description="Helical" evidence="8">
    <location>
        <begin position="150"/>
        <end position="169"/>
    </location>
</feature>
<evidence type="ECO:0000256" key="8">
    <source>
        <dbReference type="SAM" id="Phobius"/>
    </source>
</evidence>
<feature type="transmembrane region" description="Helical" evidence="8">
    <location>
        <begin position="285"/>
        <end position="307"/>
    </location>
</feature>
<feature type="transmembrane region" description="Helical" evidence="8">
    <location>
        <begin position="94"/>
        <end position="112"/>
    </location>
</feature>
<feature type="transmembrane region" description="Helical" evidence="8">
    <location>
        <begin position="25"/>
        <end position="44"/>
    </location>
</feature>
<dbReference type="FunFam" id="1.20.1720.10:FF:000016">
    <property type="entry name" value="EmrB/QacA family drug resistance transporter"/>
    <property type="match status" value="1"/>
</dbReference>
<keyword evidence="7 8" id="KW-0472">Membrane</keyword>
<dbReference type="GO" id="GO:0022857">
    <property type="term" value="F:transmembrane transporter activity"/>
    <property type="evidence" value="ECO:0007669"/>
    <property type="project" value="InterPro"/>
</dbReference>
<keyword evidence="11" id="KW-1185">Reference proteome</keyword>
<dbReference type="Gene3D" id="1.20.1250.20">
    <property type="entry name" value="MFS general substrate transporter like domains"/>
    <property type="match status" value="1"/>
</dbReference>
<dbReference type="InterPro" id="IPR004638">
    <property type="entry name" value="EmrB-like"/>
</dbReference>
<protein>
    <submittedName>
        <fullName evidence="10">EmrB/QacA family drug resistance transporter</fullName>
    </submittedName>
</protein>
<dbReference type="PANTHER" id="PTHR42718:SF9">
    <property type="entry name" value="MAJOR FACILITATOR SUPERFAMILY MULTIDRUG TRANSPORTER MFSC"/>
    <property type="match status" value="1"/>
</dbReference>
<gene>
    <name evidence="10" type="ORF">Y958_28640</name>
</gene>
<feature type="transmembrane region" description="Helical" evidence="8">
    <location>
        <begin position="64"/>
        <end position="87"/>
    </location>
</feature>
<dbReference type="GO" id="GO:0005886">
    <property type="term" value="C:plasma membrane"/>
    <property type="evidence" value="ECO:0007669"/>
    <property type="project" value="UniProtKB-SubCell"/>
</dbReference>
<dbReference type="InterPro" id="IPR020846">
    <property type="entry name" value="MFS_dom"/>
</dbReference>
<keyword evidence="6 8" id="KW-1133">Transmembrane helix</keyword>
<dbReference type="Pfam" id="PF07690">
    <property type="entry name" value="MFS_1"/>
    <property type="match status" value="1"/>
</dbReference>
<dbReference type="KEGG" id="nao:Y958_28640"/>
<sequence>MRVMVNAVSQAAPAGAEAPTSFKTWFAVVGSMIGAFMAVLNIQITNASLPDIQGAIGAGIDDGGWISTSYLVAEIVVIPLTGFLVPVFSLRRYLLTNTALFLVLSVACAFAGNLQQMILLRALQGFFGGVLIPLAFTITLTMLPRSKQPIGLALFALSATFAPAIGPTIGGYLTQTYGWQYIFYVNVVPGAVMLAALFPTLPAAPMKLSLLKRGDWPGIATLAIGLAALQTVLEEGNKDDWFGSPFIVKLSVVAVLSLGAFLWIELTVANPLLNLRLLTRRNFGLGSVSNIILGMALYGSVFLLPSYLSQMQGYNSEQVGEVLAWTGFPQLLIIPFVPFLMKKVDARILVGVGFLLFAASCFLNIHLSKDYAADQLVLPNVVRAVGQSLVMTPLSALATGGIERESAGSASALFNMMRNLGGSVGIAGLQTILTKREQFHSTVITTHVTGFSEATADRIQQLQERFLSVGGVDPDLAWNQAVQAIGKSVKLQSFLLAYGDAFYLMGGALVLALLAALMMKKTSGGGAGAH</sequence>
<proteinExistence type="inferred from homology"/>
<comment type="subcellular location">
    <subcellularLocation>
        <location evidence="1">Cell membrane</location>
        <topology evidence="1">Multi-pass membrane protein</topology>
    </subcellularLocation>
</comment>
<feature type="transmembrane region" description="Helical" evidence="8">
    <location>
        <begin position="216"/>
        <end position="233"/>
    </location>
</feature>
<name>A0A248K1Y9_9PROT</name>
<comment type="similarity">
    <text evidence="2">Belongs to the major facilitator superfamily. EmrB family.</text>
</comment>
<dbReference type="Proteomes" id="UP000197153">
    <property type="component" value="Chromosome 4"/>
</dbReference>
<dbReference type="InterPro" id="IPR036259">
    <property type="entry name" value="MFS_trans_sf"/>
</dbReference>
<feature type="domain" description="Major facilitator superfamily (MFS) profile" evidence="9">
    <location>
        <begin position="27"/>
        <end position="524"/>
    </location>
</feature>
<evidence type="ECO:0000256" key="4">
    <source>
        <dbReference type="ARBA" id="ARBA00022475"/>
    </source>
</evidence>
<dbReference type="SUPFAM" id="SSF103473">
    <property type="entry name" value="MFS general substrate transporter"/>
    <property type="match status" value="1"/>
</dbReference>
<organism evidence="10 11">
    <name type="scientific">Nitrospirillum viridazoti CBAmc</name>
    <dbReference type="NCBI Taxonomy" id="1441467"/>
    <lineage>
        <taxon>Bacteria</taxon>
        <taxon>Pseudomonadati</taxon>
        <taxon>Pseudomonadota</taxon>
        <taxon>Alphaproteobacteria</taxon>
        <taxon>Rhodospirillales</taxon>
        <taxon>Azospirillaceae</taxon>
        <taxon>Nitrospirillum</taxon>
        <taxon>Nitrospirillum viridazoti</taxon>
    </lineage>
</organism>
<reference evidence="10 11" key="1">
    <citation type="submission" date="2017-06" db="EMBL/GenBank/DDBJ databases">
        <title>Complete genome sequence of Nitrospirillum amazonense strain CBAmC, an endophytic nitrogen-fixing and plant growth-promoting bacterium, isolated from sugarcane.</title>
        <authorList>
            <person name="Schwab S."/>
            <person name="dos Santos Teixeira K.R."/>
            <person name="Simoes Araujo J.L."/>
            <person name="Soares Vidal M."/>
            <person name="Borges de Freitas H.R."/>
            <person name="Rivello Crivelaro A.L."/>
            <person name="Bueno de Camargo Nunes A."/>
            <person name="dos Santos C.M."/>
            <person name="Palmeira da Silva Rosa D."/>
            <person name="da Silva Padilha D."/>
            <person name="da Silva E."/>
            <person name="Araujo Terra L."/>
            <person name="Soares Mendes V."/>
            <person name="Farinelli L."/>
            <person name="Magalhaes Cruz L."/>
            <person name="Baldani J.I."/>
        </authorList>
    </citation>
    <scope>NUCLEOTIDE SEQUENCE [LARGE SCALE GENOMIC DNA]</scope>
    <source>
        <strain evidence="10 11">CBAmC</strain>
    </source>
</reference>
<feature type="transmembrane region" description="Helical" evidence="8">
    <location>
        <begin position="245"/>
        <end position="264"/>
    </location>
</feature>
<feature type="transmembrane region" description="Helical" evidence="8">
    <location>
        <begin position="181"/>
        <end position="204"/>
    </location>
</feature>
<dbReference type="EMBL" id="CP022113">
    <property type="protein sequence ID" value="ASG24952.1"/>
    <property type="molecule type" value="Genomic_DNA"/>
</dbReference>
<evidence type="ECO:0000256" key="3">
    <source>
        <dbReference type="ARBA" id="ARBA00022448"/>
    </source>
</evidence>
<dbReference type="PROSITE" id="PS50850">
    <property type="entry name" value="MFS"/>
    <property type="match status" value="1"/>
</dbReference>
<dbReference type="AlphaFoldDB" id="A0A248K1Y9"/>
<evidence type="ECO:0000256" key="5">
    <source>
        <dbReference type="ARBA" id="ARBA00022692"/>
    </source>
</evidence>
<evidence type="ECO:0000256" key="7">
    <source>
        <dbReference type="ARBA" id="ARBA00023136"/>
    </source>
</evidence>
<dbReference type="InterPro" id="IPR011701">
    <property type="entry name" value="MFS"/>
</dbReference>
<keyword evidence="3" id="KW-0813">Transport</keyword>
<keyword evidence="4" id="KW-1003">Cell membrane</keyword>
<evidence type="ECO:0000313" key="11">
    <source>
        <dbReference type="Proteomes" id="UP000197153"/>
    </source>
</evidence>
<feature type="transmembrane region" description="Helical" evidence="8">
    <location>
        <begin position="118"/>
        <end position="143"/>
    </location>
</feature>
<keyword evidence="5 8" id="KW-0812">Transmembrane</keyword>
<evidence type="ECO:0000256" key="6">
    <source>
        <dbReference type="ARBA" id="ARBA00022989"/>
    </source>
</evidence>
<feature type="transmembrane region" description="Helical" evidence="8">
    <location>
        <begin position="348"/>
        <end position="367"/>
    </location>
</feature>
<feature type="transmembrane region" description="Helical" evidence="8">
    <location>
        <begin position="322"/>
        <end position="341"/>
    </location>
</feature>